<protein>
    <submittedName>
        <fullName evidence="1">Uncharacterized protein</fullName>
    </submittedName>
</protein>
<gene>
    <name evidence="1" type="ORF">SAMN05660206_107187</name>
</gene>
<reference evidence="1 2" key="1">
    <citation type="submission" date="2016-10" db="EMBL/GenBank/DDBJ databases">
        <authorList>
            <person name="de Groot N.N."/>
        </authorList>
    </citation>
    <scope>NUCLEOTIDE SEQUENCE [LARGE SCALE GENOMIC DNA]</scope>
    <source>
        <strain evidence="1 2">DSM 22789</strain>
    </source>
</reference>
<evidence type="ECO:0000313" key="2">
    <source>
        <dbReference type="Proteomes" id="UP000198785"/>
    </source>
</evidence>
<keyword evidence="2" id="KW-1185">Reference proteome</keyword>
<dbReference type="AlphaFoldDB" id="A0A1I6U0W5"/>
<organism evidence="1 2">
    <name type="scientific">Sphingobacterium wenxiniae</name>
    <dbReference type="NCBI Taxonomy" id="683125"/>
    <lineage>
        <taxon>Bacteria</taxon>
        <taxon>Pseudomonadati</taxon>
        <taxon>Bacteroidota</taxon>
        <taxon>Sphingobacteriia</taxon>
        <taxon>Sphingobacteriales</taxon>
        <taxon>Sphingobacteriaceae</taxon>
        <taxon>Sphingobacterium</taxon>
    </lineage>
</organism>
<dbReference type="EMBL" id="FOZZ01000007">
    <property type="protein sequence ID" value="SFS95062.1"/>
    <property type="molecule type" value="Genomic_DNA"/>
</dbReference>
<evidence type="ECO:0000313" key="1">
    <source>
        <dbReference type="EMBL" id="SFS95062.1"/>
    </source>
</evidence>
<accession>A0A1I6U0W5</accession>
<dbReference type="RefSeq" id="WP_093366075.1">
    <property type="nucleotide sequence ID" value="NZ_FOZZ01000007.1"/>
</dbReference>
<proteinExistence type="predicted"/>
<dbReference type="Proteomes" id="UP000198785">
    <property type="component" value="Unassembled WGS sequence"/>
</dbReference>
<name>A0A1I6U0W5_9SPHI</name>
<sequence>MKTHWFIFVLLFFLGNASRGQTFHLDALDTLAIKLQTEFNKVGIPDSIRFRSVYRVNRKVVGLEQWRNGDWDVYLRDSPSFKDSVYYDVYISKHPSLDTVEVDVSFGGSLFAFGGYHEYYGDFRGGPNAFMSRAKDYLKENLSSMSFRDTIVLFFDTKRPSNLLVTIGTNPMLEKAFSNFFADREEMHRPGLWYGIASALMYSSHVFEVVGNAGDIKIDYIGAEDFVSVSFDENRVCGASFRGGVQSFYREDAHFFYDRKLPLSYYKEHGLLKDDELTMKCFEGLFERKPLSGMYSISTFKR</sequence>